<dbReference type="Pfam" id="PF03703">
    <property type="entry name" value="bPH_2"/>
    <property type="match status" value="2"/>
</dbReference>
<keyword evidence="1" id="KW-0812">Transmembrane</keyword>
<accession>A0ABT5SA53</accession>
<dbReference type="InterPro" id="IPR005182">
    <property type="entry name" value="YdbS-like_PH"/>
</dbReference>
<keyword evidence="4" id="KW-1185">Reference proteome</keyword>
<gene>
    <name evidence="3" type="ORF">N5A56_007955</name>
</gene>
<dbReference type="Proteomes" id="UP001151478">
    <property type="component" value="Unassembled WGS sequence"/>
</dbReference>
<reference evidence="3" key="1">
    <citation type="submission" date="2023-02" db="EMBL/GenBank/DDBJ databases">
        <title>Polaribacter ponticola sp. nov., isolated from seawater.</title>
        <authorList>
            <person name="Baek J.H."/>
            <person name="Kim J.M."/>
            <person name="Choi D.G."/>
            <person name="Jeon C.O."/>
        </authorList>
    </citation>
    <scope>NUCLEOTIDE SEQUENCE</scope>
    <source>
        <strain evidence="3">MSW5</strain>
    </source>
</reference>
<sequence>MRAYLVYKNFQFKIDKNHFILKSGILNKTNTSIAFHRIQNINFKQNIIQQIIGVFEVSIETAGSSNTEIAIKALSLEKAKALKEIITNNAEFDSEILTNENSKPFVRIGFLELFKVSLTENHLQNLFLFFAVLLGFFQQIEQIIDSFGKASSLDGFIEARTNTVSTSFLFIIILLFSLILIAFLSSFVRIFLVHFNLSAYLKEDAFEINQGLFTKKTIVLKKQKVQNITISTNPFKKMVGISYITFKQTVSGEINKKKIN</sequence>
<evidence type="ECO:0000313" key="4">
    <source>
        <dbReference type="Proteomes" id="UP001151478"/>
    </source>
</evidence>
<evidence type="ECO:0000313" key="3">
    <source>
        <dbReference type="EMBL" id="MDD7914356.1"/>
    </source>
</evidence>
<organism evidence="3 4">
    <name type="scientific">Polaribacter ponticola</name>
    <dbReference type="NCBI Taxonomy" id="2978475"/>
    <lineage>
        <taxon>Bacteria</taxon>
        <taxon>Pseudomonadati</taxon>
        <taxon>Bacteroidota</taxon>
        <taxon>Flavobacteriia</taxon>
        <taxon>Flavobacteriales</taxon>
        <taxon>Flavobacteriaceae</taxon>
    </lineage>
</organism>
<feature type="transmembrane region" description="Helical" evidence="1">
    <location>
        <begin position="168"/>
        <end position="192"/>
    </location>
</feature>
<protein>
    <submittedName>
        <fullName evidence="3">PH domain-containing protein</fullName>
    </submittedName>
</protein>
<dbReference type="PANTHER" id="PTHR34473:SF2">
    <property type="entry name" value="UPF0699 TRANSMEMBRANE PROTEIN YDBT"/>
    <property type="match status" value="1"/>
</dbReference>
<dbReference type="PANTHER" id="PTHR34473">
    <property type="entry name" value="UPF0699 TRANSMEMBRANE PROTEIN YDBS"/>
    <property type="match status" value="1"/>
</dbReference>
<proteinExistence type="predicted"/>
<name>A0ABT5SA53_9FLAO</name>
<feature type="transmembrane region" description="Helical" evidence="1">
    <location>
        <begin position="123"/>
        <end position="140"/>
    </location>
</feature>
<evidence type="ECO:0000259" key="2">
    <source>
        <dbReference type="Pfam" id="PF03703"/>
    </source>
</evidence>
<feature type="domain" description="YdbS-like PH" evidence="2">
    <location>
        <begin position="201"/>
        <end position="245"/>
    </location>
</feature>
<keyword evidence="1" id="KW-0472">Membrane</keyword>
<comment type="caution">
    <text evidence="3">The sequence shown here is derived from an EMBL/GenBank/DDBJ whole genome shotgun (WGS) entry which is preliminary data.</text>
</comment>
<keyword evidence="1" id="KW-1133">Transmembrane helix</keyword>
<evidence type="ECO:0000256" key="1">
    <source>
        <dbReference type="SAM" id="Phobius"/>
    </source>
</evidence>
<feature type="domain" description="YdbS-like PH" evidence="2">
    <location>
        <begin position="7"/>
        <end position="86"/>
    </location>
</feature>
<dbReference type="EMBL" id="JAOSLC020000003">
    <property type="protein sequence ID" value="MDD7914356.1"/>
    <property type="molecule type" value="Genomic_DNA"/>
</dbReference>
<dbReference type="RefSeq" id="WP_265724976.1">
    <property type="nucleotide sequence ID" value="NZ_JAOSLC020000003.1"/>
</dbReference>